<dbReference type="RefSeq" id="WP_139230329.1">
    <property type="nucleotide sequence ID" value="NZ_FPAS01000003.1"/>
</dbReference>
<feature type="signal peptide" evidence="6">
    <location>
        <begin position="1"/>
        <end position="18"/>
    </location>
</feature>
<proteinExistence type="inferred from homology"/>
<organism evidence="8 9">
    <name type="scientific">Lishizhenia tianjinensis</name>
    <dbReference type="NCBI Taxonomy" id="477690"/>
    <lineage>
        <taxon>Bacteria</taxon>
        <taxon>Pseudomonadati</taxon>
        <taxon>Bacteroidota</taxon>
        <taxon>Flavobacteriia</taxon>
        <taxon>Flavobacteriales</taxon>
        <taxon>Crocinitomicaceae</taxon>
        <taxon>Lishizhenia</taxon>
    </lineage>
</organism>
<dbReference type="InterPro" id="IPR038765">
    <property type="entry name" value="Papain-like_cys_pep_sf"/>
</dbReference>
<evidence type="ECO:0000313" key="9">
    <source>
        <dbReference type="Proteomes" id="UP000236454"/>
    </source>
</evidence>
<keyword evidence="6" id="KW-0732">Signal</keyword>
<dbReference type="SUPFAM" id="SSF54001">
    <property type="entry name" value="Cysteine proteinases"/>
    <property type="match status" value="1"/>
</dbReference>
<keyword evidence="5" id="KW-0175">Coiled coil</keyword>
<feature type="chain" id="PRO_5014789875" evidence="6">
    <location>
        <begin position="19"/>
        <end position="302"/>
    </location>
</feature>
<dbReference type="Proteomes" id="UP000236454">
    <property type="component" value="Unassembled WGS sequence"/>
</dbReference>
<dbReference type="AlphaFoldDB" id="A0A1I7AF23"/>
<gene>
    <name evidence="8" type="ORF">SAMN05216474_2016</name>
</gene>
<dbReference type="STRING" id="477690.SAMN05216474_2016"/>
<accession>A0A1I7AF23</accession>
<evidence type="ECO:0000256" key="5">
    <source>
        <dbReference type="SAM" id="Coils"/>
    </source>
</evidence>
<dbReference type="GO" id="GO:0006508">
    <property type="term" value="P:proteolysis"/>
    <property type="evidence" value="ECO:0007669"/>
    <property type="project" value="UniProtKB-KW"/>
</dbReference>
<keyword evidence="9" id="KW-1185">Reference proteome</keyword>
<evidence type="ECO:0000256" key="2">
    <source>
        <dbReference type="ARBA" id="ARBA00022670"/>
    </source>
</evidence>
<dbReference type="Gene3D" id="3.90.1720.10">
    <property type="entry name" value="endopeptidase domain like (from Nostoc punctiforme)"/>
    <property type="match status" value="1"/>
</dbReference>
<comment type="similarity">
    <text evidence="1">Belongs to the peptidase C40 family.</text>
</comment>
<dbReference type="PROSITE" id="PS51935">
    <property type="entry name" value="NLPC_P60"/>
    <property type="match status" value="1"/>
</dbReference>
<dbReference type="OrthoDB" id="9807055at2"/>
<evidence type="ECO:0000313" key="8">
    <source>
        <dbReference type="EMBL" id="SFT73440.1"/>
    </source>
</evidence>
<evidence type="ECO:0000256" key="4">
    <source>
        <dbReference type="ARBA" id="ARBA00022807"/>
    </source>
</evidence>
<sequence>MRKLLFALFLLLTSFGYAQDIQLDKLEMYYDQGHYKMVNRRAERLMDNPEYDNSLVPGYYAAVSSLALYQDKKWKKRHTEALDNAFTYLLALKNSDKGIDLIERHIYELRSLQRDLTDWANDLKLQKEESTFQKVNLFLEKFYSTAQLNNQAVEEKLEETNSQLKDSLQPVEEIDASVQQKIIVEAAREQLGVPYAWAGTTPKGFDCSGYTSYVYKQVNIDLPRRAEDQHAIAKKIKAKNVEIGDLVFFKKGSGINHVGIVISKNNGSIQMIHSSSSIGISIVDIYASKYWEQRLHSFGRML</sequence>
<reference evidence="8 9" key="1">
    <citation type="submission" date="2016-10" db="EMBL/GenBank/DDBJ databases">
        <authorList>
            <person name="de Groot N.N."/>
        </authorList>
    </citation>
    <scope>NUCLEOTIDE SEQUENCE [LARGE SCALE GENOMIC DNA]</scope>
    <source>
        <strain evidence="8 9">CGMCC 1.7005</strain>
    </source>
</reference>
<keyword evidence="2" id="KW-0645">Protease</keyword>
<evidence type="ECO:0000259" key="7">
    <source>
        <dbReference type="PROSITE" id="PS51935"/>
    </source>
</evidence>
<keyword evidence="3" id="KW-0378">Hydrolase</keyword>
<dbReference type="InterPro" id="IPR051202">
    <property type="entry name" value="Peptidase_C40"/>
</dbReference>
<feature type="coiled-coil region" evidence="5">
    <location>
        <begin position="109"/>
        <end position="163"/>
    </location>
</feature>
<evidence type="ECO:0000256" key="3">
    <source>
        <dbReference type="ARBA" id="ARBA00022801"/>
    </source>
</evidence>
<dbReference type="GO" id="GO:0008234">
    <property type="term" value="F:cysteine-type peptidase activity"/>
    <property type="evidence" value="ECO:0007669"/>
    <property type="project" value="UniProtKB-KW"/>
</dbReference>
<dbReference type="EMBL" id="FPAS01000003">
    <property type="protein sequence ID" value="SFT73440.1"/>
    <property type="molecule type" value="Genomic_DNA"/>
</dbReference>
<name>A0A1I7AF23_9FLAO</name>
<protein>
    <submittedName>
        <fullName evidence="8">NlpC/P60 family protein</fullName>
    </submittedName>
</protein>
<dbReference type="PANTHER" id="PTHR47053:SF1">
    <property type="entry name" value="MUREIN DD-ENDOPEPTIDASE MEPH-RELATED"/>
    <property type="match status" value="1"/>
</dbReference>
<evidence type="ECO:0000256" key="1">
    <source>
        <dbReference type="ARBA" id="ARBA00007074"/>
    </source>
</evidence>
<dbReference type="PANTHER" id="PTHR47053">
    <property type="entry name" value="MUREIN DD-ENDOPEPTIDASE MEPH-RELATED"/>
    <property type="match status" value="1"/>
</dbReference>
<dbReference type="Pfam" id="PF00877">
    <property type="entry name" value="NLPC_P60"/>
    <property type="match status" value="1"/>
</dbReference>
<feature type="domain" description="NlpC/P60" evidence="7">
    <location>
        <begin position="177"/>
        <end position="302"/>
    </location>
</feature>
<dbReference type="InterPro" id="IPR000064">
    <property type="entry name" value="NLP_P60_dom"/>
</dbReference>
<evidence type="ECO:0000256" key="6">
    <source>
        <dbReference type="SAM" id="SignalP"/>
    </source>
</evidence>
<keyword evidence="4" id="KW-0788">Thiol protease</keyword>